<dbReference type="HAMAP" id="MF_00775">
    <property type="entry name" value="UPF0311"/>
    <property type="match status" value="1"/>
</dbReference>
<proteinExistence type="inferred from homology"/>
<gene>
    <name evidence="2" type="ORF">GCM10011505_32190</name>
</gene>
<accession>A0ABQ1IQ04</accession>
<evidence type="ECO:0000313" key="3">
    <source>
        <dbReference type="Proteomes" id="UP000603352"/>
    </source>
</evidence>
<comment type="caution">
    <text evidence="2">The sequence shown here is derived from an EMBL/GenBank/DDBJ whole genome shotgun (WGS) entry which is preliminary data.</text>
</comment>
<name>A0ABQ1IQ04_9PROT</name>
<dbReference type="Pfam" id="PF11578">
    <property type="entry name" value="DUF3237"/>
    <property type="match status" value="1"/>
</dbReference>
<comment type="similarity">
    <text evidence="1">Belongs to the UPF0311 family.</text>
</comment>
<dbReference type="PANTHER" id="PTHR37315:SF1">
    <property type="entry name" value="UPF0311 PROTEIN BLR7842"/>
    <property type="match status" value="1"/>
</dbReference>
<evidence type="ECO:0000313" key="2">
    <source>
        <dbReference type="EMBL" id="GGB48678.1"/>
    </source>
</evidence>
<reference evidence="3" key="1">
    <citation type="journal article" date="2019" name="Int. J. Syst. Evol. Microbiol.">
        <title>The Global Catalogue of Microorganisms (GCM) 10K type strain sequencing project: providing services to taxonomists for standard genome sequencing and annotation.</title>
        <authorList>
            <consortium name="The Broad Institute Genomics Platform"/>
            <consortium name="The Broad Institute Genome Sequencing Center for Infectious Disease"/>
            <person name="Wu L."/>
            <person name="Ma J."/>
        </authorList>
    </citation>
    <scope>NUCLEOTIDE SEQUENCE [LARGE SCALE GENOMIC DNA]</scope>
    <source>
        <strain evidence="3">CGMCC 1.10188</strain>
    </source>
</reference>
<sequence length="167" mass="18182">MTETRFPPTPPTLTPVALIEAVIDRPHELGSFSDGLRRVIPIIGGTVTGARLHGRVLPGGADWQTVRPDGLAEIEARYTLAITHVDGVALDIEALIDIRNPGMRHGPPEVLARVAAGEDVDPALYYFRTTPQMRSGAEPLAWVNRTMFIARGRRLASRVEIEVFAVG</sequence>
<dbReference type="EMBL" id="BMDZ01000040">
    <property type="protein sequence ID" value="GGB48678.1"/>
    <property type="molecule type" value="Genomic_DNA"/>
</dbReference>
<organism evidence="2 3">
    <name type="scientific">Tistrella bauzanensis</name>
    <dbReference type="NCBI Taxonomy" id="657419"/>
    <lineage>
        <taxon>Bacteria</taxon>
        <taxon>Pseudomonadati</taxon>
        <taxon>Pseudomonadota</taxon>
        <taxon>Alphaproteobacteria</taxon>
        <taxon>Geminicoccales</taxon>
        <taxon>Geminicoccaceae</taxon>
        <taxon>Tistrella</taxon>
    </lineage>
</organism>
<keyword evidence="3" id="KW-1185">Reference proteome</keyword>
<protein>
    <recommendedName>
        <fullName evidence="1">UPF0311 protein GCM10011505_32190</fullName>
    </recommendedName>
</protein>
<dbReference type="InterPro" id="IPR020915">
    <property type="entry name" value="UPF0311"/>
</dbReference>
<dbReference type="Proteomes" id="UP000603352">
    <property type="component" value="Unassembled WGS sequence"/>
</dbReference>
<dbReference type="RefSeq" id="WP_188579704.1">
    <property type="nucleotide sequence ID" value="NZ_BMDZ01000040.1"/>
</dbReference>
<dbReference type="PANTHER" id="PTHR37315">
    <property type="entry name" value="UPF0311 PROTEIN BLR7842"/>
    <property type="match status" value="1"/>
</dbReference>
<dbReference type="Gene3D" id="2.40.160.20">
    <property type="match status" value="1"/>
</dbReference>
<evidence type="ECO:0000256" key="1">
    <source>
        <dbReference type="HAMAP-Rule" id="MF_00775"/>
    </source>
</evidence>